<sequence length="416" mass="47029">MENTVANAFARIMREGDVTVHYPSGRVQKLGDGDVTATGQAVVVRLSEKAVRQLAWDPVLAIGETYMDGEMTFEEGDFFSLLTFLKKGGVAKGWTPGAVVNHLMRAAKNGVRQRAGVRLAQRNIAHHYDLSEALFRLFLDDDMNYSCAYFEHERQGLEDAQRAKQRHIAAKLLSAPGARTLDIGSGWGGMGLYLAGVCGHDVTGVTLSVEQQRVANARAAERGVAERLKFELKDYREVQGTFDHITSIGMLEHVGLPQMKTYFKTVARLLDKHGTALIHTMIQPRPQPYAAPFGDKYIFPGGYVPALSEVLPAIEKAGLLVKDVEVLPLHYAETCRHWRERFHANRDAVLKLYDERFLRMWEVYLVGADLGFRHDRIYVGHFQLCRHQDRVPIRRDWIDEEKSRLRQSEAVWDAAR</sequence>
<keyword evidence="5" id="KW-0443">Lipid metabolism</keyword>
<accession>A0A6P1SXJ2</accession>
<dbReference type="AlphaFoldDB" id="A0A6P1SXJ2"/>
<evidence type="ECO:0000256" key="4">
    <source>
        <dbReference type="ARBA" id="ARBA00022691"/>
    </source>
</evidence>
<dbReference type="GO" id="GO:0008168">
    <property type="term" value="F:methyltransferase activity"/>
    <property type="evidence" value="ECO:0007669"/>
    <property type="project" value="UniProtKB-KW"/>
</dbReference>
<keyword evidence="3 6" id="KW-0808">Transferase</keyword>
<dbReference type="GO" id="GO:0032259">
    <property type="term" value="P:methylation"/>
    <property type="evidence" value="ECO:0007669"/>
    <property type="project" value="UniProtKB-KW"/>
</dbReference>
<protein>
    <submittedName>
        <fullName evidence="6">Methyltransferase domain-containing protein</fullName>
    </submittedName>
</protein>
<evidence type="ECO:0000313" key="6">
    <source>
        <dbReference type="EMBL" id="QHQ33729.1"/>
    </source>
</evidence>
<dbReference type="InterPro" id="IPR050723">
    <property type="entry name" value="CFA/CMAS"/>
</dbReference>
<dbReference type="KEGG" id="amaq:GO499_00310"/>
<keyword evidence="4" id="KW-0949">S-adenosyl-L-methionine</keyword>
<dbReference type="Gene3D" id="3.40.50.150">
    <property type="entry name" value="Vaccinia Virus protein VP39"/>
    <property type="match status" value="1"/>
</dbReference>
<dbReference type="PANTHER" id="PTHR43667:SF1">
    <property type="entry name" value="CYCLOPROPANE-FATTY-ACYL-PHOSPHOLIPID SYNTHASE"/>
    <property type="match status" value="1"/>
</dbReference>
<proteinExistence type="inferred from homology"/>
<evidence type="ECO:0000313" key="7">
    <source>
        <dbReference type="Proteomes" id="UP000464495"/>
    </source>
</evidence>
<dbReference type="Proteomes" id="UP000464495">
    <property type="component" value="Chromosome"/>
</dbReference>
<gene>
    <name evidence="6" type="ORF">GO499_00310</name>
</gene>
<dbReference type="RefSeq" id="WP_161860305.1">
    <property type="nucleotide sequence ID" value="NZ_CP046620.1"/>
</dbReference>
<dbReference type="EMBL" id="CP046620">
    <property type="protein sequence ID" value="QHQ33729.1"/>
    <property type="molecule type" value="Genomic_DNA"/>
</dbReference>
<reference evidence="6 7" key="1">
    <citation type="submission" date="2019-12" db="EMBL/GenBank/DDBJ databases">
        <title>Complete genome sequence of Algicella marina strain 9Alg 56(T) isolated from the red alga Tichocarpus crinitus.</title>
        <authorList>
            <person name="Kim S.-G."/>
            <person name="Nedashkovskaya O.I."/>
        </authorList>
    </citation>
    <scope>NUCLEOTIDE SEQUENCE [LARGE SCALE GENOMIC DNA]</scope>
    <source>
        <strain evidence="6 7">9Alg 56</strain>
    </source>
</reference>
<comment type="similarity">
    <text evidence="1">Belongs to the CFA/CMAS family.</text>
</comment>
<evidence type="ECO:0000256" key="2">
    <source>
        <dbReference type="ARBA" id="ARBA00022603"/>
    </source>
</evidence>
<evidence type="ECO:0000256" key="3">
    <source>
        <dbReference type="ARBA" id="ARBA00022679"/>
    </source>
</evidence>
<keyword evidence="7" id="KW-1185">Reference proteome</keyword>
<evidence type="ECO:0000256" key="1">
    <source>
        <dbReference type="ARBA" id="ARBA00010815"/>
    </source>
</evidence>
<dbReference type="Pfam" id="PF02353">
    <property type="entry name" value="CMAS"/>
    <property type="match status" value="1"/>
</dbReference>
<keyword evidence="2 6" id="KW-0489">Methyltransferase</keyword>
<evidence type="ECO:0000256" key="5">
    <source>
        <dbReference type="ARBA" id="ARBA00023098"/>
    </source>
</evidence>
<dbReference type="PANTHER" id="PTHR43667">
    <property type="entry name" value="CYCLOPROPANE-FATTY-ACYL-PHOSPHOLIPID SYNTHASE"/>
    <property type="match status" value="1"/>
</dbReference>
<dbReference type="InterPro" id="IPR003333">
    <property type="entry name" value="CMAS"/>
</dbReference>
<dbReference type="GO" id="GO:0008610">
    <property type="term" value="P:lipid biosynthetic process"/>
    <property type="evidence" value="ECO:0007669"/>
    <property type="project" value="InterPro"/>
</dbReference>
<dbReference type="PIRSF" id="PIRSF003085">
    <property type="entry name" value="CMAS"/>
    <property type="match status" value="1"/>
</dbReference>
<organism evidence="6 7">
    <name type="scientific">Algicella marina</name>
    <dbReference type="NCBI Taxonomy" id="2683284"/>
    <lineage>
        <taxon>Bacteria</taxon>
        <taxon>Pseudomonadati</taxon>
        <taxon>Pseudomonadota</taxon>
        <taxon>Alphaproteobacteria</taxon>
        <taxon>Rhodobacterales</taxon>
        <taxon>Paracoccaceae</taxon>
        <taxon>Algicella</taxon>
    </lineage>
</organism>
<dbReference type="InterPro" id="IPR029063">
    <property type="entry name" value="SAM-dependent_MTases_sf"/>
</dbReference>
<dbReference type="SUPFAM" id="SSF53335">
    <property type="entry name" value="S-adenosyl-L-methionine-dependent methyltransferases"/>
    <property type="match status" value="1"/>
</dbReference>
<dbReference type="CDD" id="cd02440">
    <property type="entry name" value="AdoMet_MTases"/>
    <property type="match status" value="1"/>
</dbReference>
<name>A0A6P1SXJ2_9RHOB</name>